<evidence type="ECO:0000313" key="5">
    <source>
        <dbReference type="Proteomes" id="UP000001930"/>
    </source>
</evidence>
<proteinExistence type="predicted"/>
<dbReference type="AlphaFoldDB" id="Q2T013"/>
<keyword evidence="2" id="KW-0812">Transmembrane</keyword>
<evidence type="ECO:0000256" key="1">
    <source>
        <dbReference type="SAM" id="MobiDB-lite"/>
    </source>
</evidence>
<feature type="transmembrane region" description="Helical" evidence="2">
    <location>
        <begin position="36"/>
        <end position="59"/>
    </location>
</feature>
<keyword evidence="3" id="KW-0732">Signal</keyword>
<keyword evidence="2" id="KW-0472">Membrane</keyword>
<feature type="signal peptide" evidence="3">
    <location>
        <begin position="1"/>
        <end position="20"/>
    </location>
</feature>
<protein>
    <submittedName>
        <fullName evidence="4">Cell wall surface anchor family protein, putative</fullName>
    </submittedName>
</protein>
<sequence length="480" mass="48065">MKRTLIAAAVLASATGSVFAAPSNPYLYNVTGVIEHVQMFGAVGLFGCVSVSSTAGAVINNNQMVTLSRVSLDPLYQSYTKGAVTTTYNNEFRSVSDHGSASYMAGRSSAFDASYKTAKSSSSTSDSSSWSRSGSQSASSSAANGSLSVTTSKIGLASNGGTASVSGGANLSASEKESFSVAKSFVPVPHGFSANGSENESVTASISGSAHLNWGKQTYSGQYGAYDATKKSSTDSTSSASDSSWSASHSDTSASSSSSGAMNKTASASFSKQSKWNYNDTRSSVDVTKTGSVTQYVDTRQAGTLTATTGDKAATGVTGNLGVNVAEGIDNAQSNDVALASVDVGNVFGNAQIFSKQSSSGQARVNDFNLNASIGDGSLAAVSGNVGVNVASGIGNVQNNSLAGAMTTIDPAKAKTVAMIATDDNSQIASAQVSGRFVGTAMLGANTLTGATGNIGVNIAGGVGNLQHNGLAIAALNSGH</sequence>
<keyword evidence="2" id="KW-1133">Transmembrane helix</keyword>
<dbReference type="HOGENOM" id="CLU_568244_0_0_4"/>
<organism evidence="4 5">
    <name type="scientific">Burkholderia thailandensis (strain ATCC 700388 / DSM 13276 / CCUG 48851 / CIP 106301 / E264)</name>
    <dbReference type="NCBI Taxonomy" id="271848"/>
    <lineage>
        <taxon>Bacteria</taxon>
        <taxon>Pseudomonadati</taxon>
        <taxon>Pseudomonadota</taxon>
        <taxon>Betaproteobacteria</taxon>
        <taxon>Burkholderiales</taxon>
        <taxon>Burkholderiaceae</taxon>
        <taxon>Burkholderia</taxon>
        <taxon>pseudomallei group</taxon>
    </lineage>
</organism>
<dbReference type="GeneID" id="45120685"/>
<evidence type="ECO:0000256" key="3">
    <source>
        <dbReference type="SAM" id="SignalP"/>
    </source>
</evidence>
<feature type="compositionally biased region" description="Low complexity" evidence="1">
    <location>
        <begin position="234"/>
        <end position="259"/>
    </location>
</feature>
<evidence type="ECO:0000256" key="2">
    <source>
        <dbReference type="SAM" id="Phobius"/>
    </source>
</evidence>
<name>Q2T013_BURTA</name>
<dbReference type="RefSeq" id="WP_011401908.1">
    <property type="nucleotide sequence ID" value="NC_007651.1"/>
</dbReference>
<keyword evidence="5" id="KW-1185">Reference proteome</keyword>
<feature type="region of interest" description="Disordered" evidence="1">
    <location>
        <begin position="120"/>
        <end position="143"/>
    </location>
</feature>
<feature type="chain" id="PRO_5007701118" evidence="3">
    <location>
        <begin position="21"/>
        <end position="480"/>
    </location>
</feature>
<dbReference type="Proteomes" id="UP000001930">
    <property type="component" value="Chromosome I"/>
</dbReference>
<feature type="region of interest" description="Disordered" evidence="1">
    <location>
        <begin position="228"/>
        <end position="263"/>
    </location>
</feature>
<dbReference type="EMBL" id="CP000086">
    <property type="protein sequence ID" value="ABC37796.1"/>
    <property type="molecule type" value="Genomic_DNA"/>
</dbReference>
<gene>
    <name evidence="4" type="ordered locus">BTH_I0932</name>
</gene>
<accession>Q2T013</accession>
<evidence type="ECO:0000313" key="4">
    <source>
        <dbReference type="EMBL" id="ABC37796.1"/>
    </source>
</evidence>
<reference evidence="4 5" key="1">
    <citation type="journal article" date="2005" name="BMC Genomics">
        <title>Bacterial genome adaptation to niches: divergence of the potential virulence genes in three Burkholderia species of different survival strategies.</title>
        <authorList>
            <person name="Kim H.S."/>
            <person name="Schell M.A."/>
            <person name="Yu Y."/>
            <person name="Ulrich R.L."/>
            <person name="Sarria S.H."/>
            <person name="Nierman W.C."/>
            <person name="DeShazer D."/>
        </authorList>
    </citation>
    <scope>NUCLEOTIDE SEQUENCE [LARGE SCALE GENOMIC DNA]</scope>
    <source>
        <strain evidence="5">ATCC 700388 / DSM 13276 / CCUG 48851 / CIP 106301 / E264</strain>
    </source>
</reference>
<dbReference type="KEGG" id="bte:BTH_I0932"/>